<evidence type="ECO:0000313" key="1">
    <source>
        <dbReference type="EMBL" id="CAD5234090.1"/>
    </source>
</evidence>
<evidence type="ECO:0000313" key="3">
    <source>
        <dbReference type="Proteomes" id="UP000095284"/>
    </source>
</evidence>
<dbReference type="Proteomes" id="UP000659654">
    <property type="component" value="Unassembled WGS sequence"/>
</dbReference>
<protein>
    <submittedName>
        <fullName evidence="1">(pine wood nematode) hypothetical protein</fullName>
    </submittedName>
</protein>
<dbReference type="OrthoDB" id="5837977at2759"/>
<name>A0A1I7SLM4_BURXY</name>
<dbReference type="EMBL" id="CAJFDI010000006">
    <property type="protein sequence ID" value="CAD5234090.1"/>
    <property type="molecule type" value="Genomic_DNA"/>
</dbReference>
<reference evidence="5" key="1">
    <citation type="submission" date="2016-11" db="UniProtKB">
        <authorList>
            <consortium name="WormBaseParasite"/>
        </authorList>
    </citation>
    <scope>IDENTIFICATION</scope>
</reference>
<dbReference type="EMBL" id="CAJFCV020000006">
    <property type="protein sequence ID" value="CAG9129671.1"/>
    <property type="molecule type" value="Genomic_DNA"/>
</dbReference>
<dbReference type="AlphaFoldDB" id="A0A1I7SLM4"/>
<gene>
    <name evidence="1" type="ORF">BXYJ_LOCUS14181</name>
</gene>
<sequence>MGCAESKDDKFEKIGGDNKPSYIAMALLNANHAAAMMASYQSNPSQLDPDTADDLIRKAKNDGQTVSVVNGCLYLDYKFAGFMPT</sequence>
<dbReference type="Proteomes" id="UP000582659">
    <property type="component" value="Unassembled WGS sequence"/>
</dbReference>
<dbReference type="WBParaSite" id="BXY_1395700.1">
    <property type="protein sequence ID" value="BXY_1395700.1"/>
    <property type="gene ID" value="BXY_1395700"/>
</dbReference>
<reference evidence="2" key="2">
    <citation type="submission" date="2020-08" db="EMBL/GenBank/DDBJ databases">
        <authorList>
            <person name="Kikuchi T."/>
        </authorList>
    </citation>
    <scope>NUCLEOTIDE SEQUENCE</scope>
    <source>
        <strain evidence="1">Ka4C1</strain>
    </source>
</reference>
<accession>A0A1I7SLM4</accession>
<evidence type="ECO:0000313" key="2">
    <source>
        <dbReference type="EMBL" id="CAG9129671.1"/>
    </source>
</evidence>
<keyword evidence="4" id="KW-1185">Reference proteome</keyword>
<evidence type="ECO:0000313" key="5">
    <source>
        <dbReference type="WBParaSite" id="BXY_1395700.1"/>
    </source>
</evidence>
<dbReference type="Proteomes" id="UP000095284">
    <property type="component" value="Unplaced"/>
</dbReference>
<organism evidence="3 5">
    <name type="scientific">Bursaphelenchus xylophilus</name>
    <name type="common">Pinewood nematode worm</name>
    <name type="synonym">Aphelenchoides xylophilus</name>
    <dbReference type="NCBI Taxonomy" id="6326"/>
    <lineage>
        <taxon>Eukaryota</taxon>
        <taxon>Metazoa</taxon>
        <taxon>Ecdysozoa</taxon>
        <taxon>Nematoda</taxon>
        <taxon>Chromadorea</taxon>
        <taxon>Rhabditida</taxon>
        <taxon>Tylenchina</taxon>
        <taxon>Tylenchomorpha</taxon>
        <taxon>Aphelenchoidea</taxon>
        <taxon>Aphelenchoididae</taxon>
        <taxon>Bursaphelenchus</taxon>
    </lineage>
</organism>
<evidence type="ECO:0000313" key="4">
    <source>
        <dbReference type="Proteomes" id="UP000659654"/>
    </source>
</evidence>
<proteinExistence type="predicted"/>